<keyword evidence="7" id="KW-0999">Mitochondrion inner membrane</keyword>
<keyword evidence="4" id="KW-0813">Transport</keyword>
<evidence type="ECO:0000256" key="2">
    <source>
        <dbReference type="ARBA" id="ARBA00004298"/>
    </source>
</evidence>
<dbReference type="STRING" id="6573.A0A210Q5Z6"/>
<dbReference type="GO" id="GO:0022900">
    <property type="term" value="P:electron transport chain"/>
    <property type="evidence" value="ECO:0007669"/>
    <property type="project" value="InterPro"/>
</dbReference>
<evidence type="ECO:0000256" key="8">
    <source>
        <dbReference type="ARBA" id="ARBA00022982"/>
    </source>
</evidence>
<reference evidence="13 14" key="1">
    <citation type="journal article" date="2017" name="Nat. Ecol. Evol.">
        <title>Scallop genome provides insights into evolution of bilaterian karyotype and development.</title>
        <authorList>
            <person name="Wang S."/>
            <person name="Zhang J."/>
            <person name="Jiao W."/>
            <person name="Li J."/>
            <person name="Xun X."/>
            <person name="Sun Y."/>
            <person name="Guo X."/>
            <person name="Huan P."/>
            <person name="Dong B."/>
            <person name="Zhang L."/>
            <person name="Hu X."/>
            <person name="Sun X."/>
            <person name="Wang J."/>
            <person name="Zhao C."/>
            <person name="Wang Y."/>
            <person name="Wang D."/>
            <person name="Huang X."/>
            <person name="Wang R."/>
            <person name="Lv J."/>
            <person name="Li Y."/>
            <person name="Zhang Z."/>
            <person name="Liu B."/>
            <person name="Lu W."/>
            <person name="Hui Y."/>
            <person name="Liang J."/>
            <person name="Zhou Z."/>
            <person name="Hou R."/>
            <person name="Li X."/>
            <person name="Liu Y."/>
            <person name="Li H."/>
            <person name="Ning X."/>
            <person name="Lin Y."/>
            <person name="Zhao L."/>
            <person name="Xing Q."/>
            <person name="Dou J."/>
            <person name="Li Y."/>
            <person name="Mao J."/>
            <person name="Guo H."/>
            <person name="Dou H."/>
            <person name="Li T."/>
            <person name="Mu C."/>
            <person name="Jiang W."/>
            <person name="Fu Q."/>
            <person name="Fu X."/>
            <person name="Miao Y."/>
            <person name="Liu J."/>
            <person name="Yu Q."/>
            <person name="Li R."/>
            <person name="Liao H."/>
            <person name="Li X."/>
            <person name="Kong Y."/>
            <person name="Jiang Z."/>
            <person name="Chourrout D."/>
            <person name="Li R."/>
            <person name="Bao Z."/>
        </authorList>
    </citation>
    <scope>NUCLEOTIDE SEQUENCE [LARGE SCALE GENOMIC DNA]</scope>
    <source>
        <strain evidence="13 14">PY_sf001</strain>
    </source>
</reference>
<keyword evidence="9 12" id="KW-1133">Transmembrane helix</keyword>
<evidence type="ECO:0000313" key="14">
    <source>
        <dbReference type="Proteomes" id="UP000242188"/>
    </source>
</evidence>
<comment type="similarity">
    <text evidence="3">Belongs to the complex I NDUFB3 subunit family.</text>
</comment>
<dbReference type="Pfam" id="PF08122">
    <property type="entry name" value="NDUF_B12"/>
    <property type="match status" value="1"/>
</dbReference>
<evidence type="ECO:0000256" key="6">
    <source>
        <dbReference type="ARBA" id="ARBA00022692"/>
    </source>
</evidence>
<dbReference type="OrthoDB" id="521512at2759"/>
<feature type="transmembrane region" description="Helical" evidence="12">
    <location>
        <begin position="61"/>
        <end position="79"/>
    </location>
</feature>
<sequence>MGGKGSTHVFPKDEHWSTYKIDGIKGLEEHKNSLARDGLKDPWIRNEVWRFREVLPTSRFGYMRVIGYAAVVATVMVLVRNNVAPRDKHNQPYLL</sequence>
<protein>
    <submittedName>
        <fullName evidence="13">Uncharacterized protein</fullName>
    </submittedName>
</protein>
<evidence type="ECO:0000256" key="4">
    <source>
        <dbReference type="ARBA" id="ARBA00022448"/>
    </source>
</evidence>
<comment type="subcellular location">
    <subcellularLocation>
        <location evidence="2">Mitochondrion inner membrane</location>
        <topology evidence="2">Single-pass membrane protein</topology>
        <orientation evidence="2">Matrix side</orientation>
    </subcellularLocation>
</comment>
<comment type="caution">
    <text evidence="13">The sequence shown here is derived from an EMBL/GenBank/DDBJ whole genome shotgun (WGS) entry which is preliminary data.</text>
</comment>
<accession>A0A210Q5Z6</accession>
<keyword evidence="5" id="KW-0679">Respiratory chain</keyword>
<dbReference type="InterPro" id="IPR012576">
    <property type="entry name" value="NDUFB3"/>
</dbReference>
<evidence type="ECO:0000256" key="5">
    <source>
        <dbReference type="ARBA" id="ARBA00022660"/>
    </source>
</evidence>
<dbReference type="AlphaFoldDB" id="A0A210Q5Z6"/>
<keyword evidence="10" id="KW-0496">Mitochondrion</keyword>
<keyword evidence="6 12" id="KW-0812">Transmembrane</keyword>
<organism evidence="13 14">
    <name type="scientific">Mizuhopecten yessoensis</name>
    <name type="common">Japanese scallop</name>
    <name type="synonym">Patinopecten yessoensis</name>
    <dbReference type="NCBI Taxonomy" id="6573"/>
    <lineage>
        <taxon>Eukaryota</taxon>
        <taxon>Metazoa</taxon>
        <taxon>Spiralia</taxon>
        <taxon>Lophotrochozoa</taxon>
        <taxon>Mollusca</taxon>
        <taxon>Bivalvia</taxon>
        <taxon>Autobranchia</taxon>
        <taxon>Pteriomorphia</taxon>
        <taxon>Pectinida</taxon>
        <taxon>Pectinoidea</taxon>
        <taxon>Pectinidae</taxon>
        <taxon>Mizuhopecten</taxon>
    </lineage>
</organism>
<evidence type="ECO:0000256" key="11">
    <source>
        <dbReference type="ARBA" id="ARBA00023136"/>
    </source>
</evidence>
<evidence type="ECO:0000256" key="1">
    <source>
        <dbReference type="ARBA" id="ARBA00003195"/>
    </source>
</evidence>
<keyword evidence="14" id="KW-1185">Reference proteome</keyword>
<dbReference type="GO" id="GO:0005743">
    <property type="term" value="C:mitochondrial inner membrane"/>
    <property type="evidence" value="ECO:0007669"/>
    <property type="project" value="UniProtKB-SubCell"/>
</dbReference>
<evidence type="ECO:0000256" key="12">
    <source>
        <dbReference type="SAM" id="Phobius"/>
    </source>
</evidence>
<keyword evidence="11 12" id="KW-0472">Membrane</keyword>
<evidence type="ECO:0000313" key="13">
    <source>
        <dbReference type="EMBL" id="OWF44164.1"/>
    </source>
</evidence>
<dbReference type="Proteomes" id="UP000242188">
    <property type="component" value="Unassembled WGS sequence"/>
</dbReference>
<proteinExistence type="inferred from homology"/>
<keyword evidence="8" id="KW-0249">Electron transport</keyword>
<name>A0A210Q5Z6_MIZYE</name>
<gene>
    <name evidence="13" type="ORF">KP79_PYT24138</name>
</gene>
<evidence type="ECO:0000256" key="7">
    <source>
        <dbReference type="ARBA" id="ARBA00022792"/>
    </source>
</evidence>
<evidence type="ECO:0000256" key="10">
    <source>
        <dbReference type="ARBA" id="ARBA00023128"/>
    </source>
</evidence>
<evidence type="ECO:0000256" key="9">
    <source>
        <dbReference type="ARBA" id="ARBA00022989"/>
    </source>
</evidence>
<comment type="function">
    <text evidence="1">Accessory subunit of the mitochondrial membrane respiratory chain NADH dehydrogenase (Complex I), that is believed not to be involved in catalysis. Complex I functions in the transfer of electrons from NADH to the respiratory chain. The immediate electron acceptor for the enzyme is believed to be ubiquinone.</text>
</comment>
<evidence type="ECO:0000256" key="3">
    <source>
        <dbReference type="ARBA" id="ARBA00005667"/>
    </source>
</evidence>
<dbReference type="EMBL" id="NEDP02004870">
    <property type="protein sequence ID" value="OWF44164.1"/>
    <property type="molecule type" value="Genomic_DNA"/>
</dbReference>